<dbReference type="EMBL" id="AWUE01012427">
    <property type="protein sequence ID" value="OMP09216.1"/>
    <property type="molecule type" value="Genomic_DNA"/>
</dbReference>
<gene>
    <name evidence="3" type="ORF">COLO4_05693</name>
</gene>
<comment type="caution">
    <text evidence="3">The sequence shown here is derived from an EMBL/GenBank/DDBJ whole genome shotgun (WGS) entry which is preliminary data.</text>
</comment>
<evidence type="ECO:0000259" key="2">
    <source>
        <dbReference type="Pfam" id="PF05699"/>
    </source>
</evidence>
<accession>A0A1R3KQ40</accession>
<organism evidence="3 4">
    <name type="scientific">Corchorus olitorius</name>
    <dbReference type="NCBI Taxonomy" id="93759"/>
    <lineage>
        <taxon>Eukaryota</taxon>
        <taxon>Viridiplantae</taxon>
        <taxon>Streptophyta</taxon>
        <taxon>Embryophyta</taxon>
        <taxon>Tracheophyta</taxon>
        <taxon>Spermatophyta</taxon>
        <taxon>Magnoliopsida</taxon>
        <taxon>eudicotyledons</taxon>
        <taxon>Gunneridae</taxon>
        <taxon>Pentapetalae</taxon>
        <taxon>rosids</taxon>
        <taxon>malvids</taxon>
        <taxon>Malvales</taxon>
        <taxon>Malvaceae</taxon>
        <taxon>Grewioideae</taxon>
        <taxon>Apeibeae</taxon>
        <taxon>Corchorus</taxon>
    </lineage>
</organism>
<dbReference type="InterPro" id="IPR008906">
    <property type="entry name" value="HATC_C_dom"/>
</dbReference>
<dbReference type="PANTHER" id="PTHR23272:SF161">
    <property type="entry name" value="ZINC FINGER BED DOMAIN-CONTAINING PROTEIN RICESLEEPER 1-LIKE"/>
    <property type="match status" value="1"/>
</dbReference>
<keyword evidence="4" id="KW-1185">Reference proteome</keyword>
<feature type="compositionally biased region" description="Low complexity" evidence="1">
    <location>
        <begin position="37"/>
        <end position="48"/>
    </location>
</feature>
<dbReference type="GO" id="GO:0046983">
    <property type="term" value="F:protein dimerization activity"/>
    <property type="evidence" value="ECO:0007669"/>
    <property type="project" value="InterPro"/>
</dbReference>
<protein>
    <recommendedName>
        <fullName evidence="2">HAT C-terminal dimerisation domain-containing protein</fullName>
    </recommendedName>
</protein>
<dbReference type="PANTHER" id="PTHR23272">
    <property type="entry name" value="BED FINGER-RELATED"/>
    <property type="match status" value="1"/>
</dbReference>
<feature type="region of interest" description="Disordered" evidence="1">
    <location>
        <begin position="1"/>
        <end position="66"/>
    </location>
</feature>
<feature type="domain" description="HAT C-terminal dimerisation" evidence="2">
    <location>
        <begin position="175"/>
        <end position="235"/>
    </location>
</feature>
<dbReference type="STRING" id="93759.A0A1R3KQ40"/>
<evidence type="ECO:0000256" key="1">
    <source>
        <dbReference type="SAM" id="MobiDB-lite"/>
    </source>
</evidence>
<evidence type="ECO:0000313" key="3">
    <source>
        <dbReference type="EMBL" id="OMP09216.1"/>
    </source>
</evidence>
<dbReference type="OrthoDB" id="1718237at2759"/>
<name>A0A1R3KQ40_9ROSI</name>
<proteinExistence type="predicted"/>
<dbReference type="Pfam" id="PF05699">
    <property type="entry name" value="Dimer_Tnp_hAT"/>
    <property type="match status" value="1"/>
</dbReference>
<dbReference type="SUPFAM" id="SSF53098">
    <property type="entry name" value="Ribonuclease H-like"/>
    <property type="match status" value="1"/>
</dbReference>
<reference evidence="4" key="1">
    <citation type="submission" date="2013-09" db="EMBL/GenBank/DDBJ databases">
        <title>Corchorus olitorius genome sequencing.</title>
        <authorList>
            <person name="Alam M."/>
            <person name="Haque M.S."/>
            <person name="Islam M.S."/>
            <person name="Emdad E.M."/>
            <person name="Islam M.M."/>
            <person name="Ahmed B."/>
            <person name="Halim A."/>
            <person name="Hossen Q.M.M."/>
            <person name="Hossain M.Z."/>
            <person name="Ahmed R."/>
            <person name="Khan M.M."/>
            <person name="Islam R."/>
            <person name="Rashid M.M."/>
            <person name="Khan S.A."/>
            <person name="Rahman M.S."/>
            <person name="Alam M."/>
            <person name="Yahiya A.S."/>
            <person name="Khan M.S."/>
            <person name="Azam M.S."/>
            <person name="Haque T."/>
            <person name="Lashkar M.Z.H."/>
            <person name="Akhand A.I."/>
            <person name="Morshed G."/>
            <person name="Roy S."/>
            <person name="Uddin K.S."/>
            <person name="Rabeya T."/>
            <person name="Hossain A.S."/>
            <person name="Chowdhury A."/>
            <person name="Snigdha A.R."/>
            <person name="Mortoza M.S."/>
            <person name="Matin S.A."/>
            <person name="Hoque S.M.E."/>
            <person name="Islam M.K."/>
            <person name="Roy D.K."/>
            <person name="Haider R."/>
            <person name="Moosa M.M."/>
            <person name="Elias S.M."/>
            <person name="Hasan A.M."/>
            <person name="Jahan S."/>
            <person name="Shafiuddin M."/>
            <person name="Mahmood N."/>
            <person name="Shommy N.S."/>
        </authorList>
    </citation>
    <scope>NUCLEOTIDE SEQUENCE [LARGE SCALE GENOMIC DNA]</scope>
    <source>
        <strain evidence="4">cv. O-4</strain>
    </source>
</reference>
<sequence>MDSDIKKPDLVDIQVDVESEETGDGEREDNASGQRDTQSQATSNAAAAHLKKGKRPHSSQTHVAPALPRTIALTSNVWDHVTRFNAPDRKKLTFVQFCIEKMYTFDKAVELMGSINEAMRDLFEDYRRALGSEKGCEASHTSQTQGSTDLMDEGDDCGDAMQLFIRHQMLTNKTELDIYLQEEMKQQGAAFDVLSWWKLNGPWFPILSCLARDVLVVPVSTVASELAFSTRGKGSCEFDSKAESKDQTEMDNVCLDLTNISLEPNIDN</sequence>
<dbReference type="AlphaFoldDB" id="A0A1R3KQ40"/>
<evidence type="ECO:0000313" key="4">
    <source>
        <dbReference type="Proteomes" id="UP000187203"/>
    </source>
</evidence>
<dbReference type="InterPro" id="IPR012337">
    <property type="entry name" value="RNaseH-like_sf"/>
</dbReference>
<dbReference type="Proteomes" id="UP000187203">
    <property type="component" value="Unassembled WGS sequence"/>
</dbReference>
<feature type="compositionally biased region" description="Basic and acidic residues" evidence="1">
    <location>
        <begin position="1"/>
        <end position="10"/>
    </location>
</feature>